<gene>
    <name evidence="3" type="ORF">NQ315_001062</name>
</gene>
<name>A0AAV8WFP2_9CUCU</name>
<organism evidence="3 4">
    <name type="scientific">Exocentrus adspersus</name>
    <dbReference type="NCBI Taxonomy" id="1586481"/>
    <lineage>
        <taxon>Eukaryota</taxon>
        <taxon>Metazoa</taxon>
        <taxon>Ecdysozoa</taxon>
        <taxon>Arthropoda</taxon>
        <taxon>Hexapoda</taxon>
        <taxon>Insecta</taxon>
        <taxon>Pterygota</taxon>
        <taxon>Neoptera</taxon>
        <taxon>Endopterygota</taxon>
        <taxon>Coleoptera</taxon>
        <taxon>Polyphaga</taxon>
        <taxon>Cucujiformia</taxon>
        <taxon>Chrysomeloidea</taxon>
        <taxon>Cerambycidae</taxon>
        <taxon>Lamiinae</taxon>
        <taxon>Acanthocinini</taxon>
        <taxon>Exocentrus</taxon>
    </lineage>
</organism>
<protein>
    <recommendedName>
        <fullName evidence="5">Transcription termination factor 3, mitochondrial</fullName>
    </recommendedName>
</protein>
<dbReference type="Gene3D" id="1.25.70.10">
    <property type="entry name" value="Transcription termination factor 3, mitochondrial"/>
    <property type="match status" value="1"/>
</dbReference>
<comment type="caution">
    <text evidence="3">The sequence shown here is derived from an EMBL/GenBank/DDBJ whole genome shotgun (WGS) entry which is preliminary data.</text>
</comment>
<dbReference type="SMART" id="SM00733">
    <property type="entry name" value="Mterf"/>
    <property type="match status" value="6"/>
</dbReference>
<evidence type="ECO:0000313" key="4">
    <source>
        <dbReference type="Proteomes" id="UP001159042"/>
    </source>
</evidence>
<comment type="similarity">
    <text evidence="1">Belongs to the mTERF family.</text>
</comment>
<dbReference type="GO" id="GO:0005739">
    <property type="term" value="C:mitochondrion"/>
    <property type="evidence" value="ECO:0007669"/>
    <property type="project" value="TreeGrafter"/>
</dbReference>
<dbReference type="GO" id="GO:0003676">
    <property type="term" value="F:nucleic acid binding"/>
    <property type="evidence" value="ECO:0007669"/>
    <property type="project" value="InterPro"/>
</dbReference>
<dbReference type="Proteomes" id="UP001159042">
    <property type="component" value="Unassembled WGS sequence"/>
</dbReference>
<dbReference type="PANTHER" id="PTHR13068">
    <property type="entry name" value="CGI-12 PROTEIN-RELATED"/>
    <property type="match status" value="1"/>
</dbReference>
<dbReference type="AlphaFoldDB" id="A0AAV8WFP2"/>
<evidence type="ECO:0008006" key="5">
    <source>
        <dbReference type="Google" id="ProtNLM"/>
    </source>
</evidence>
<dbReference type="InterPro" id="IPR003690">
    <property type="entry name" value="MTERF"/>
</dbReference>
<evidence type="ECO:0000256" key="2">
    <source>
        <dbReference type="ARBA" id="ARBA00022946"/>
    </source>
</evidence>
<dbReference type="InterPro" id="IPR038538">
    <property type="entry name" value="MTERF_sf"/>
</dbReference>
<sequence>MLRRIYKLRLKNSNVFVRHSSQVSENVITKDTNSVVNAESLEAEDYSLAKPAKSVLEPLDEDISHVSTYLKPTFNIAAYVNKSDTLQQLLKLGVDFHRIEKKNVDCISFILGLKFDDIKEHIVFLRDLGLETEDIARHISKNPQLLKEDLANLKVRINYLEYKKFTGEMITRIIQANPFLICFSTQKIDEQLGFFQKQFHLSGNEVRLVAVKCPKLITTSTDHVKLKLFTLKEEMGFVDEELKSLILSKPIIFTKGQERILKTFEFVHKTMNIPLERILDEPGILMCRQKRVMERHMFLEKLGKVQYDPKKPNYVSLTTLVSGSDSYFCTEVAKSSVQAYNAFLKSL</sequence>
<dbReference type="Pfam" id="PF02536">
    <property type="entry name" value="mTERF"/>
    <property type="match status" value="1"/>
</dbReference>
<dbReference type="PANTHER" id="PTHR13068:SF112">
    <property type="entry name" value="TRANSCRIPTION TERMINATION FACTOR 3, MITOCHONDRIAL"/>
    <property type="match status" value="1"/>
</dbReference>
<proteinExistence type="inferred from homology"/>
<evidence type="ECO:0000313" key="3">
    <source>
        <dbReference type="EMBL" id="KAJ8924905.1"/>
    </source>
</evidence>
<accession>A0AAV8WFP2</accession>
<dbReference type="GO" id="GO:0006390">
    <property type="term" value="P:mitochondrial transcription"/>
    <property type="evidence" value="ECO:0007669"/>
    <property type="project" value="TreeGrafter"/>
</dbReference>
<dbReference type="EMBL" id="JANEYG010000002">
    <property type="protein sequence ID" value="KAJ8924905.1"/>
    <property type="molecule type" value="Genomic_DNA"/>
</dbReference>
<evidence type="ECO:0000256" key="1">
    <source>
        <dbReference type="ARBA" id="ARBA00007692"/>
    </source>
</evidence>
<reference evidence="3 4" key="1">
    <citation type="journal article" date="2023" name="Insect Mol. Biol.">
        <title>Genome sequencing provides insights into the evolution of gene families encoding plant cell wall-degrading enzymes in longhorned beetles.</title>
        <authorList>
            <person name="Shin N.R."/>
            <person name="Okamura Y."/>
            <person name="Kirsch R."/>
            <person name="Pauchet Y."/>
        </authorList>
    </citation>
    <scope>NUCLEOTIDE SEQUENCE [LARGE SCALE GENOMIC DNA]</scope>
    <source>
        <strain evidence="3">EAD_L_NR</strain>
    </source>
</reference>
<keyword evidence="4" id="KW-1185">Reference proteome</keyword>
<dbReference type="GO" id="GO:0061668">
    <property type="term" value="P:mitochondrial ribosome assembly"/>
    <property type="evidence" value="ECO:0007669"/>
    <property type="project" value="TreeGrafter"/>
</dbReference>
<keyword evidence="2" id="KW-0809">Transit peptide</keyword>